<dbReference type="FunCoup" id="A0A067LXX1">
    <property type="interactions" value="451"/>
</dbReference>
<evidence type="ECO:0000256" key="3">
    <source>
        <dbReference type="ARBA" id="ARBA00022827"/>
    </source>
</evidence>
<dbReference type="SUPFAM" id="SSF51905">
    <property type="entry name" value="FAD/NAD(P)-binding domain"/>
    <property type="match status" value="1"/>
</dbReference>
<feature type="non-terminal residue" evidence="6">
    <location>
        <position position="445"/>
    </location>
</feature>
<accession>A0A067LXX1</accession>
<evidence type="ECO:0000256" key="5">
    <source>
        <dbReference type="ARBA" id="ARBA00023002"/>
    </source>
</evidence>
<organism evidence="6 7">
    <name type="scientific">Botryobasidium botryosum (strain FD-172 SS1)</name>
    <dbReference type="NCBI Taxonomy" id="930990"/>
    <lineage>
        <taxon>Eukaryota</taxon>
        <taxon>Fungi</taxon>
        <taxon>Dikarya</taxon>
        <taxon>Basidiomycota</taxon>
        <taxon>Agaricomycotina</taxon>
        <taxon>Agaricomycetes</taxon>
        <taxon>Cantharellales</taxon>
        <taxon>Botryobasidiaceae</taxon>
        <taxon>Botryobasidium</taxon>
    </lineage>
</organism>
<name>A0A067LXX1_BOTB1</name>
<dbReference type="PRINTS" id="PR00419">
    <property type="entry name" value="ADXRDTASE"/>
</dbReference>
<proteinExistence type="predicted"/>
<comment type="cofactor">
    <cofactor evidence="1">
        <name>FAD</name>
        <dbReference type="ChEBI" id="CHEBI:57692"/>
    </cofactor>
</comment>
<dbReference type="EMBL" id="KL198113">
    <property type="protein sequence ID" value="KDQ07205.1"/>
    <property type="molecule type" value="Genomic_DNA"/>
</dbReference>
<evidence type="ECO:0008006" key="8">
    <source>
        <dbReference type="Google" id="ProtNLM"/>
    </source>
</evidence>
<dbReference type="Gene3D" id="3.40.50.720">
    <property type="entry name" value="NAD(P)-binding Rossmann-like Domain"/>
    <property type="match status" value="1"/>
</dbReference>
<reference evidence="7" key="1">
    <citation type="journal article" date="2014" name="Proc. Natl. Acad. Sci. U.S.A.">
        <title>Extensive sampling of basidiomycete genomes demonstrates inadequacy of the white-rot/brown-rot paradigm for wood decay fungi.</title>
        <authorList>
            <person name="Riley R."/>
            <person name="Salamov A.A."/>
            <person name="Brown D.W."/>
            <person name="Nagy L.G."/>
            <person name="Floudas D."/>
            <person name="Held B.W."/>
            <person name="Levasseur A."/>
            <person name="Lombard V."/>
            <person name="Morin E."/>
            <person name="Otillar R."/>
            <person name="Lindquist E.A."/>
            <person name="Sun H."/>
            <person name="LaButti K.M."/>
            <person name="Schmutz J."/>
            <person name="Jabbour D."/>
            <person name="Luo H."/>
            <person name="Baker S.E."/>
            <person name="Pisabarro A.G."/>
            <person name="Walton J.D."/>
            <person name="Blanchette R.A."/>
            <person name="Henrissat B."/>
            <person name="Martin F."/>
            <person name="Cullen D."/>
            <person name="Hibbett D.S."/>
            <person name="Grigoriev I.V."/>
        </authorList>
    </citation>
    <scope>NUCLEOTIDE SEQUENCE [LARGE SCALE GENOMIC DNA]</scope>
    <source>
        <strain evidence="7">FD-172 SS1</strain>
    </source>
</reference>
<evidence type="ECO:0000256" key="2">
    <source>
        <dbReference type="ARBA" id="ARBA00022630"/>
    </source>
</evidence>
<dbReference type="Gene3D" id="3.50.50.60">
    <property type="entry name" value="FAD/NAD(P)-binding domain"/>
    <property type="match status" value="1"/>
</dbReference>
<evidence type="ECO:0000313" key="6">
    <source>
        <dbReference type="EMBL" id="KDQ07205.1"/>
    </source>
</evidence>
<keyword evidence="7" id="KW-1185">Reference proteome</keyword>
<feature type="non-terminal residue" evidence="6">
    <location>
        <position position="1"/>
    </location>
</feature>
<dbReference type="Proteomes" id="UP000027195">
    <property type="component" value="Unassembled WGS sequence"/>
</dbReference>
<evidence type="ECO:0000313" key="7">
    <source>
        <dbReference type="Proteomes" id="UP000027195"/>
    </source>
</evidence>
<keyword evidence="5" id="KW-0560">Oxidoreductase</keyword>
<dbReference type="InterPro" id="IPR055275">
    <property type="entry name" value="Ferredox_Rdtase"/>
</dbReference>
<keyword evidence="4" id="KW-0521">NADP</keyword>
<keyword evidence="3" id="KW-0274">FAD</keyword>
<dbReference type="AlphaFoldDB" id="A0A067LXX1"/>
<keyword evidence="2" id="KW-0285">Flavoprotein</keyword>
<dbReference type="OrthoDB" id="333024at2759"/>
<dbReference type="GO" id="GO:0016491">
    <property type="term" value="F:oxidoreductase activity"/>
    <property type="evidence" value="ECO:0007669"/>
    <property type="project" value="UniProtKB-KW"/>
</dbReference>
<dbReference type="InParanoid" id="A0A067LXX1"/>
<dbReference type="PANTHER" id="PTHR48467:SF1">
    <property type="entry name" value="GLUTAMATE SYNTHASE 1 [NADH], CHLOROPLASTIC-LIKE"/>
    <property type="match status" value="1"/>
</dbReference>
<dbReference type="InterPro" id="IPR036188">
    <property type="entry name" value="FAD/NAD-bd_sf"/>
</dbReference>
<dbReference type="HOGENOM" id="CLU_024722_3_1_1"/>
<dbReference type="SUPFAM" id="SSF51971">
    <property type="entry name" value="Nucleotide-binding domain"/>
    <property type="match status" value="1"/>
</dbReference>
<evidence type="ECO:0000256" key="4">
    <source>
        <dbReference type="ARBA" id="ARBA00022857"/>
    </source>
</evidence>
<protein>
    <recommendedName>
        <fullName evidence="8">Adrenodoxin-NADP(+) reductase</fullName>
    </recommendedName>
</protein>
<evidence type="ECO:0000256" key="1">
    <source>
        <dbReference type="ARBA" id="ARBA00001974"/>
    </source>
</evidence>
<gene>
    <name evidence="6" type="ORF">BOTBODRAFT_89095</name>
</gene>
<dbReference type="PANTHER" id="PTHR48467">
    <property type="entry name" value="GLUTAMATE SYNTHASE 1 [NADH], CHLOROPLASTIC-LIKE"/>
    <property type="match status" value="1"/>
</dbReference>
<dbReference type="STRING" id="930990.A0A067LXX1"/>
<sequence>IKLAIAGGGPSGFYSAPRILSRLPRGTPQGDQLEVHVFDRIWAPHGLVRYSVAPDHPEIKNCTRKFDATALDPRFKFFGNVSVSDAPSYPHNVVLPLKDVTRHYSHLLFATGSPRPLALPALPDAISALSFVQWYTSHPSRPINPPPLSGISRLTIIGHGNVSLDIARLLLSPPSSLAHLDLPRPVLDALRISSIKHINIVSRRGPAEVALTAKELREMLSLPNAALEPIPPELLAPTTTEKLTRQQFRVLDLPRRGSKATPGSTPRSWSLQFLRTPHSMSPGSITFAHNILDADRRARPTGTLETQFTDLVVSSVGKHWFDFALGRVRNEGGRVKDALGNIVPGVYAAGWAAHGAKGVLASTLNSAYSVTDMMIADTLESRIASDGPMNLSPPPRAPLLAGAGGRVISYRDWKTIDEEEARRGRELGKERERMQWDDAMSFLGR</sequence>